<organism evidence="5 6">
    <name type="scientific">Trichoderma semiorbis</name>
    <dbReference type="NCBI Taxonomy" id="1491008"/>
    <lineage>
        <taxon>Eukaryota</taxon>
        <taxon>Fungi</taxon>
        <taxon>Dikarya</taxon>
        <taxon>Ascomycota</taxon>
        <taxon>Pezizomycotina</taxon>
        <taxon>Sordariomycetes</taxon>
        <taxon>Hypocreomycetidae</taxon>
        <taxon>Hypocreales</taxon>
        <taxon>Hypocreaceae</taxon>
        <taxon>Trichoderma</taxon>
    </lineage>
</organism>
<dbReference type="Pfam" id="PF13622">
    <property type="entry name" value="4HBT_3"/>
    <property type="match status" value="1"/>
</dbReference>
<dbReference type="GO" id="GO:0006637">
    <property type="term" value="P:acyl-CoA metabolic process"/>
    <property type="evidence" value="ECO:0007669"/>
    <property type="project" value="InterPro"/>
</dbReference>
<dbReference type="Proteomes" id="UP000826573">
    <property type="component" value="Unassembled WGS sequence"/>
</dbReference>
<feature type="region of interest" description="Disordered" evidence="3">
    <location>
        <begin position="139"/>
        <end position="167"/>
    </location>
</feature>
<sequence>MASYNDAPAAIKRNDLYEALRLSRLPDEQSGSQDPVKRFVSRTPAWRPGNKLPWGSIDPEGYKKGNIVDFNPAAFGGHVFAQAPLAAARAVEEEENGNGNGNDKLGIHSIQGVFTKAGAIDRPFIYDVTNVHSSRSFTTKLVQARQPTEASDAPNGPFPESDANRPLGPVSFTCLTTFKRPIPMPSPAELQIKGSAQERYADILSQRAPDQWEASPQVDVDAVTRMFPNAGHGGFPMLDMYKVDMKAYNADKEVPERRELILYRPYKPIREDDPNAHIVAHAYEADRNGLIMLTNHLGWGFNLGSAASLSYSFYVHVNADEAVMKGDGWWVQEVWWPRILATVFTGFRVRFTHATPFLSAEHLHSRKQQDNSFQSSGYMYLGSLIMNISKETVDSLLPRDEAALRAVLKTSYDTFLAKQEPEALKKDEAHKRVQLNPSNDALKHAHKHYADNSSKFKKIREIFGEGSKYHPNQLVAKRFLPARGFCQKEPMYRLACKISDLQHLYNTGDLVMDPFDFIRWRIIKKVGSLLANPWDNPTKFIRTVVYKLADDSEHTGTKTYQDSVMRYAVLLSAAQRNHLGSYGHKSKNRKTTLKQKTLPYAVAAPRPRVKISRDDIVDSRPEASAAVAQPVQKRARLAAGPPIYAGVNAYRAGQKQQQRSQQRPKRN</sequence>
<dbReference type="GO" id="GO:0009062">
    <property type="term" value="P:fatty acid catabolic process"/>
    <property type="evidence" value="ECO:0007669"/>
    <property type="project" value="TreeGrafter"/>
</dbReference>
<keyword evidence="6" id="KW-1185">Reference proteome</keyword>
<comment type="similarity">
    <text evidence="1">Belongs to the C/M/P thioester hydrolase family.</text>
</comment>
<evidence type="ECO:0000259" key="4">
    <source>
        <dbReference type="Pfam" id="PF13622"/>
    </source>
</evidence>
<dbReference type="PANTHER" id="PTHR11066:SF64">
    <property type="entry name" value="ACYL-COA THIOESTERASE (AFU_ORTHOLOGUE AFUA_1G12060)"/>
    <property type="match status" value="1"/>
</dbReference>
<dbReference type="InterPro" id="IPR003703">
    <property type="entry name" value="Acyl_CoA_thio"/>
</dbReference>
<evidence type="ECO:0000313" key="5">
    <source>
        <dbReference type="EMBL" id="KAH0526058.1"/>
    </source>
</evidence>
<evidence type="ECO:0000256" key="1">
    <source>
        <dbReference type="ARBA" id="ARBA00006538"/>
    </source>
</evidence>
<dbReference type="AlphaFoldDB" id="A0A9P8KRG3"/>
<dbReference type="GO" id="GO:0047617">
    <property type="term" value="F:fatty acyl-CoA hydrolase activity"/>
    <property type="evidence" value="ECO:0007669"/>
    <property type="project" value="InterPro"/>
</dbReference>
<accession>A0A9P8KRG3</accession>
<feature type="domain" description="Acyl-CoA thioesterase-like N-terminal HotDog" evidence="4">
    <location>
        <begin position="73"/>
        <end position="147"/>
    </location>
</feature>
<keyword evidence="2" id="KW-0378">Hydrolase</keyword>
<feature type="region of interest" description="Disordered" evidence="3">
    <location>
        <begin position="648"/>
        <end position="667"/>
    </location>
</feature>
<dbReference type="EMBL" id="JAIMJC010000004">
    <property type="protein sequence ID" value="KAH0526058.1"/>
    <property type="molecule type" value="Genomic_DNA"/>
</dbReference>
<feature type="compositionally biased region" description="Polar residues" evidence="3">
    <location>
        <begin position="139"/>
        <end position="149"/>
    </location>
</feature>
<evidence type="ECO:0000313" key="6">
    <source>
        <dbReference type="Proteomes" id="UP000826573"/>
    </source>
</evidence>
<comment type="caution">
    <text evidence="5">The sequence shown here is derived from an EMBL/GenBank/DDBJ whole genome shotgun (WGS) entry which is preliminary data.</text>
</comment>
<feature type="region of interest" description="Disordered" evidence="3">
    <location>
        <begin position="23"/>
        <end position="42"/>
    </location>
</feature>
<dbReference type="InterPro" id="IPR049449">
    <property type="entry name" value="TesB_ACOT8-like_N"/>
</dbReference>
<dbReference type="InterPro" id="IPR042171">
    <property type="entry name" value="Acyl-CoA_hotdog"/>
</dbReference>
<dbReference type="PANTHER" id="PTHR11066">
    <property type="entry name" value="ACYL-COA THIOESTERASE"/>
    <property type="match status" value="1"/>
</dbReference>
<dbReference type="SUPFAM" id="SSF54637">
    <property type="entry name" value="Thioesterase/thiol ester dehydrase-isomerase"/>
    <property type="match status" value="2"/>
</dbReference>
<proteinExistence type="inferred from homology"/>
<name>A0A9P8KRG3_9HYPO</name>
<evidence type="ECO:0000256" key="3">
    <source>
        <dbReference type="SAM" id="MobiDB-lite"/>
    </source>
</evidence>
<dbReference type="Gene3D" id="2.40.160.210">
    <property type="entry name" value="Acyl-CoA thioesterase, double hotdog domain"/>
    <property type="match status" value="1"/>
</dbReference>
<dbReference type="GO" id="GO:0005782">
    <property type="term" value="C:peroxisomal matrix"/>
    <property type="evidence" value="ECO:0007669"/>
    <property type="project" value="TreeGrafter"/>
</dbReference>
<dbReference type="InterPro" id="IPR029069">
    <property type="entry name" value="HotDog_dom_sf"/>
</dbReference>
<protein>
    <recommendedName>
        <fullName evidence="4">Acyl-CoA thioesterase-like N-terminal HotDog domain-containing protein</fullName>
    </recommendedName>
</protein>
<reference evidence="5 6" key="1">
    <citation type="submission" date="2021-08" db="EMBL/GenBank/DDBJ databases">
        <title>The highly contiguous genome resource for Trichoderma semiorbis FJ059, a fungal antagonistic to plant pathogens.</title>
        <authorList>
            <person name="Liu T."/>
        </authorList>
    </citation>
    <scope>NUCLEOTIDE SEQUENCE [LARGE SCALE GENOMIC DNA]</scope>
    <source>
        <strain evidence="5 6">FJ059</strain>
    </source>
</reference>
<evidence type="ECO:0000256" key="2">
    <source>
        <dbReference type="ARBA" id="ARBA00022801"/>
    </source>
</evidence>
<gene>
    <name evidence="5" type="ORF">TsFJ059_009438</name>
</gene>